<dbReference type="EMBL" id="JAEHTE010000002">
    <property type="protein sequence ID" value="MBI6883144.1"/>
    <property type="molecule type" value="Genomic_DNA"/>
</dbReference>
<proteinExistence type="predicted"/>
<reference evidence="1" key="1">
    <citation type="submission" date="2020-12" db="EMBL/GenBank/DDBJ databases">
        <title>Enhanced detection system for hospital associated transmission using whole genome sequencing surveillance.</title>
        <authorList>
            <person name="Harrison L.H."/>
            <person name="Van Tyne D."/>
            <person name="Marsh J.W."/>
            <person name="Griffith M.P."/>
            <person name="Snyder D.J."/>
            <person name="Cooper V.S."/>
            <person name="Mustapha M."/>
        </authorList>
    </citation>
    <scope>NUCLEOTIDE SEQUENCE</scope>
    <source>
        <strain evidence="1">PSB00042</strain>
    </source>
</reference>
<sequence>MQYSVKLTFKKQEPGNSATFFPVENYLVADNAEGIAGKLKEFFSGGHPVSVEAREGEGSKLTNIAILKDGKKAFEIHGILDKKGNPVASWGNYEARAIDKDILNALVNEFPEQKSILKFGAPDVSVSR</sequence>
<gene>
    <name evidence="1" type="ORF">JEU22_04400</name>
</gene>
<dbReference type="RefSeq" id="WP_198746758.1">
    <property type="nucleotide sequence ID" value="NZ_JAEHTE010000002.1"/>
</dbReference>
<protein>
    <submittedName>
        <fullName evidence="1">Uncharacterized protein</fullName>
    </submittedName>
</protein>
<organism evidence="1 2">
    <name type="scientific">Pseudomonas putida</name>
    <name type="common">Arthrobacter siderocapsulatus</name>
    <dbReference type="NCBI Taxonomy" id="303"/>
    <lineage>
        <taxon>Bacteria</taxon>
        <taxon>Pseudomonadati</taxon>
        <taxon>Pseudomonadota</taxon>
        <taxon>Gammaproteobacteria</taxon>
        <taxon>Pseudomonadales</taxon>
        <taxon>Pseudomonadaceae</taxon>
        <taxon>Pseudomonas</taxon>
    </lineage>
</organism>
<evidence type="ECO:0000313" key="2">
    <source>
        <dbReference type="Proteomes" id="UP000637061"/>
    </source>
</evidence>
<accession>A0A8I1ED94</accession>
<name>A0A8I1ED94_PSEPU</name>
<evidence type="ECO:0000313" key="1">
    <source>
        <dbReference type="EMBL" id="MBI6883144.1"/>
    </source>
</evidence>
<dbReference type="Proteomes" id="UP000637061">
    <property type="component" value="Unassembled WGS sequence"/>
</dbReference>
<comment type="caution">
    <text evidence="1">The sequence shown here is derived from an EMBL/GenBank/DDBJ whole genome shotgun (WGS) entry which is preliminary data.</text>
</comment>
<dbReference type="AlphaFoldDB" id="A0A8I1ED94"/>